<dbReference type="PANTHER" id="PTHR13064:SF6">
    <property type="entry name" value="TRANSMEMBRANE PROTEIN 9"/>
    <property type="match status" value="1"/>
</dbReference>
<accession>A0A504Y5F0</accession>
<name>A0A504Y5F0_FASGI</name>
<dbReference type="PANTHER" id="PTHR13064">
    <property type="entry name" value="TRANSMEMBRANE PROTEIN 9 FAMILY MEMBER"/>
    <property type="match status" value="1"/>
</dbReference>
<gene>
    <name evidence="9" type="ORF">FGIG_03289</name>
</gene>
<dbReference type="Pfam" id="PF05434">
    <property type="entry name" value="Tmemb_9"/>
    <property type="match status" value="1"/>
</dbReference>
<feature type="region of interest" description="Disordered" evidence="6">
    <location>
        <begin position="224"/>
        <end position="255"/>
    </location>
</feature>
<organism evidence="9 10">
    <name type="scientific">Fasciola gigantica</name>
    <name type="common">Giant liver fluke</name>
    <dbReference type="NCBI Taxonomy" id="46835"/>
    <lineage>
        <taxon>Eukaryota</taxon>
        <taxon>Metazoa</taxon>
        <taxon>Spiralia</taxon>
        <taxon>Lophotrochozoa</taxon>
        <taxon>Platyhelminthes</taxon>
        <taxon>Trematoda</taxon>
        <taxon>Digenea</taxon>
        <taxon>Plagiorchiida</taxon>
        <taxon>Echinostomata</taxon>
        <taxon>Echinostomatoidea</taxon>
        <taxon>Fasciolidae</taxon>
        <taxon>Fasciola</taxon>
    </lineage>
</organism>
<keyword evidence="4 7" id="KW-1133">Transmembrane helix</keyword>
<dbReference type="AlphaFoldDB" id="A0A504Y5F0"/>
<evidence type="ECO:0000256" key="5">
    <source>
        <dbReference type="ARBA" id="ARBA00023136"/>
    </source>
</evidence>
<dbReference type="GO" id="GO:0005765">
    <property type="term" value="C:lysosomal membrane"/>
    <property type="evidence" value="ECO:0007669"/>
    <property type="project" value="InterPro"/>
</dbReference>
<evidence type="ECO:0000313" key="9">
    <source>
        <dbReference type="EMBL" id="TPP55841.1"/>
    </source>
</evidence>
<keyword evidence="8" id="KW-0732">Signal</keyword>
<comment type="similarity">
    <text evidence="2">Belongs to the TMEM9 family.</text>
</comment>
<evidence type="ECO:0000256" key="7">
    <source>
        <dbReference type="SAM" id="Phobius"/>
    </source>
</evidence>
<comment type="subcellular location">
    <subcellularLocation>
        <location evidence="1">Membrane</location>
    </subcellularLocation>
</comment>
<dbReference type="InterPro" id="IPR008853">
    <property type="entry name" value="TMEM9/TMEM9B"/>
</dbReference>
<keyword evidence="5 7" id="KW-0472">Membrane</keyword>
<dbReference type="Proteomes" id="UP000316759">
    <property type="component" value="Unassembled WGS sequence"/>
</dbReference>
<protein>
    <submittedName>
        <fullName evidence="9">Transmembrane protein 9</fullName>
    </submittedName>
</protein>
<evidence type="ECO:0000256" key="2">
    <source>
        <dbReference type="ARBA" id="ARBA00007264"/>
    </source>
</evidence>
<feature type="signal peptide" evidence="8">
    <location>
        <begin position="1"/>
        <end position="20"/>
    </location>
</feature>
<dbReference type="EMBL" id="SUNJ01015304">
    <property type="protein sequence ID" value="TPP55841.1"/>
    <property type="molecule type" value="Genomic_DNA"/>
</dbReference>
<evidence type="ECO:0000256" key="3">
    <source>
        <dbReference type="ARBA" id="ARBA00022692"/>
    </source>
</evidence>
<proteinExistence type="inferred from homology"/>
<reference evidence="9 10" key="1">
    <citation type="submission" date="2019-04" db="EMBL/GenBank/DDBJ databases">
        <title>Annotation for the trematode Fasciola gigantica.</title>
        <authorList>
            <person name="Choi Y.-J."/>
        </authorList>
    </citation>
    <scope>NUCLEOTIDE SEQUENCE [LARGE SCALE GENOMIC DNA]</scope>
    <source>
        <strain evidence="9">Uganda_cow_1</strain>
    </source>
</reference>
<evidence type="ECO:0000256" key="6">
    <source>
        <dbReference type="SAM" id="MobiDB-lite"/>
    </source>
</evidence>
<dbReference type="OrthoDB" id="10059035at2759"/>
<evidence type="ECO:0000256" key="4">
    <source>
        <dbReference type="ARBA" id="ARBA00022989"/>
    </source>
</evidence>
<evidence type="ECO:0000256" key="8">
    <source>
        <dbReference type="SAM" id="SignalP"/>
    </source>
</evidence>
<dbReference type="STRING" id="46835.A0A504Y5F0"/>
<evidence type="ECO:0000313" key="10">
    <source>
        <dbReference type="Proteomes" id="UP000316759"/>
    </source>
</evidence>
<keyword evidence="3 7" id="KW-0812">Transmembrane</keyword>
<feature type="compositionally biased region" description="Polar residues" evidence="6">
    <location>
        <begin position="228"/>
        <end position="239"/>
    </location>
</feature>
<keyword evidence="10" id="KW-1185">Reference proteome</keyword>
<comment type="caution">
    <text evidence="9">The sequence shown here is derived from an EMBL/GenBank/DDBJ whole genome shotgun (WGS) entry which is preliminary data.</text>
</comment>
<evidence type="ECO:0000256" key="1">
    <source>
        <dbReference type="ARBA" id="ARBA00004370"/>
    </source>
</evidence>
<feature type="chain" id="PRO_5021483115" evidence="8">
    <location>
        <begin position="21"/>
        <end position="270"/>
    </location>
</feature>
<feature type="transmembrane region" description="Helical" evidence="7">
    <location>
        <begin position="85"/>
        <end position="109"/>
    </location>
</feature>
<sequence length="270" mass="29191">MRVLAVLTVLLFLVSLSVEAAYEDARCKCIGFDRSSGPNGTLPTKKIYVKAVPADKCTCKIILGAEDALFPNCECTYQVRNTTTIKLVVCLILVIISALTLYMLFLLLLEPLLSARRANRDHILTSDSRDTGIGSESAFGGRGVAAGIVSSSLARLTRSRLPDLSLKRPWTQFTTSGAGHPKSAGMAVVWGRSRLSAEQLLDSGSASSGSLPNEGKLRQRVAKPDAFPSTSDPQPTVANVVSRVKDQQQRWKGNVEAQRARVFGERSLLN</sequence>